<organism evidence="2 3">
    <name type="scientific">Cladorrhinum samala</name>
    <dbReference type="NCBI Taxonomy" id="585594"/>
    <lineage>
        <taxon>Eukaryota</taxon>
        <taxon>Fungi</taxon>
        <taxon>Dikarya</taxon>
        <taxon>Ascomycota</taxon>
        <taxon>Pezizomycotina</taxon>
        <taxon>Sordariomycetes</taxon>
        <taxon>Sordariomycetidae</taxon>
        <taxon>Sordariales</taxon>
        <taxon>Podosporaceae</taxon>
        <taxon>Cladorrhinum</taxon>
    </lineage>
</organism>
<accession>A0AAV9HLS0</accession>
<reference evidence="2" key="2">
    <citation type="submission" date="2023-06" db="EMBL/GenBank/DDBJ databases">
        <authorList>
            <consortium name="Lawrence Berkeley National Laboratory"/>
            <person name="Mondo S.J."/>
            <person name="Hensen N."/>
            <person name="Bonometti L."/>
            <person name="Westerberg I."/>
            <person name="Brannstrom I.O."/>
            <person name="Guillou S."/>
            <person name="Cros-Aarteil S."/>
            <person name="Calhoun S."/>
            <person name="Haridas S."/>
            <person name="Kuo A."/>
            <person name="Pangilinan J."/>
            <person name="Riley R."/>
            <person name="Labutti K."/>
            <person name="Andreopoulos B."/>
            <person name="Lipzen A."/>
            <person name="Chen C."/>
            <person name="Yanf M."/>
            <person name="Daum C."/>
            <person name="Ng V."/>
            <person name="Clum A."/>
            <person name="Steindorff A."/>
            <person name="Ohm R."/>
            <person name="Martin F."/>
            <person name="Silar P."/>
            <person name="Natvig D."/>
            <person name="Lalanne C."/>
            <person name="Gautier V."/>
            <person name="Ament-Velasquez S.L."/>
            <person name="Kruys A."/>
            <person name="Hutchinson M.I."/>
            <person name="Powell A.J."/>
            <person name="Barry K."/>
            <person name="Miller A.N."/>
            <person name="Grigoriev I.V."/>
            <person name="Debuchy R."/>
            <person name="Gladieux P."/>
            <person name="Thoren M.H."/>
            <person name="Johannesson H."/>
        </authorList>
    </citation>
    <scope>NUCLEOTIDE SEQUENCE</scope>
    <source>
        <strain evidence="2">PSN324</strain>
    </source>
</reference>
<name>A0AAV9HLS0_9PEZI</name>
<evidence type="ECO:0000313" key="3">
    <source>
        <dbReference type="Proteomes" id="UP001321749"/>
    </source>
</evidence>
<dbReference type="EMBL" id="MU865000">
    <property type="protein sequence ID" value="KAK4460964.1"/>
    <property type="molecule type" value="Genomic_DNA"/>
</dbReference>
<feature type="region of interest" description="Disordered" evidence="1">
    <location>
        <begin position="71"/>
        <end position="96"/>
    </location>
</feature>
<evidence type="ECO:0000256" key="1">
    <source>
        <dbReference type="SAM" id="MobiDB-lite"/>
    </source>
</evidence>
<gene>
    <name evidence="2" type="ORF">QBC42DRAFT_252923</name>
</gene>
<feature type="compositionally biased region" description="Polar residues" evidence="1">
    <location>
        <begin position="263"/>
        <end position="278"/>
    </location>
</feature>
<feature type="compositionally biased region" description="Basic and acidic residues" evidence="1">
    <location>
        <begin position="305"/>
        <end position="320"/>
    </location>
</feature>
<feature type="compositionally biased region" description="Basic and acidic residues" evidence="1">
    <location>
        <begin position="355"/>
        <end position="364"/>
    </location>
</feature>
<feature type="compositionally biased region" description="Low complexity" evidence="1">
    <location>
        <begin position="76"/>
        <end position="89"/>
    </location>
</feature>
<comment type="caution">
    <text evidence="2">The sequence shown here is derived from an EMBL/GenBank/DDBJ whole genome shotgun (WGS) entry which is preliminary data.</text>
</comment>
<feature type="region of interest" description="Disordered" evidence="1">
    <location>
        <begin position="257"/>
        <end position="371"/>
    </location>
</feature>
<reference evidence="2" key="1">
    <citation type="journal article" date="2023" name="Mol. Phylogenet. Evol.">
        <title>Genome-scale phylogeny and comparative genomics of the fungal order Sordariales.</title>
        <authorList>
            <person name="Hensen N."/>
            <person name="Bonometti L."/>
            <person name="Westerberg I."/>
            <person name="Brannstrom I.O."/>
            <person name="Guillou S."/>
            <person name="Cros-Aarteil S."/>
            <person name="Calhoun S."/>
            <person name="Haridas S."/>
            <person name="Kuo A."/>
            <person name="Mondo S."/>
            <person name="Pangilinan J."/>
            <person name="Riley R."/>
            <person name="LaButti K."/>
            <person name="Andreopoulos B."/>
            <person name="Lipzen A."/>
            <person name="Chen C."/>
            <person name="Yan M."/>
            <person name="Daum C."/>
            <person name="Ng V."/>
            <person name="Clum A."/>
            <person name="Steindorff A."/>
            <person name="Ohm R.A."/>
            <person name="Martin F."/>
            <person name="Silar P."/>
            <person name="Natvig D.O."/>
            <person name="Lalanne C."/>
            <person name="Gautier V."/>
            <person name="Ament-Velasquez S.L."/>
            <person name="Kruys A."/>
            <person name="Hutchinson M.I."/>
            <person name="Powell A.J."/>
            <person name="Barry K."/>
            <person name="Miller A.N."/>
            <person name="Grigoriev I.V."/>
            <person name="Debuchy R."/>
            <person name="Gladieux P."/>
            <person name="Hiltunen Thoren M."/>
            <person name="Johannesson H."/>
        </authorList>
    </citation>
    <scope>NUCLEOTIDE SEQUENCE</scope>
    <source>
        <strain evidence="2">PSN324</strain>
    </source>
</reference>
<sequence length="371" mass="41810">MTKIPKGPERYGICPWCKSGHKIRKLNNPRGKGPHAGQWSFACSNRRGSNPCNFYELLDGDPLIKLQKRYQNDEVQPQQQQQQQQQQQKKPSRDQGEIDYDAARQELLDREQQFEEQLLQEQLANEVEQEEHRAASPVLSSARMQSCPQCRRGYLMEQETTRAAYTERYLECSRRRAQDGPRCNYQRLILSDGVHGGNASSTAGGRDHESQTAAPEVTWDALSYIAAVPADPAKKPGRLIDLTADSDDEDRPLIMRSKKAPQQARQASPTKKAPQTSKARAAQPSPPHHNRGKSGSTVTAKRPNRSREYVNLDDYGDGKDPQAVWEAGAGSKHKRRKISSQHAEEFEVDSDLDSELIKMADRASKQPGRRS</sequence>
<evidence type="ECO:0000313" key="2">
    <source>
        <dbReference type="EMBL" id="KAK4460964.1"/>
    </source>
</evidence>
<keyword evidence="3" id="KW-1185">Reference proteome</keyword>
<dbReference type="Proteomes" id="UP001321749">
    <property type="component" value="Unassembled WGS sequence"/>
</dbReference>
<protein>
    <submittedName>
        <fullName evidence="2">Uncharacterized protein</fullName>
    </submittedName>
</protein>
<proteinExistence type="predicted"/>
<dbReference type="AlphaFoldDB" id="A0AAV9HLS0"/>
<feature type="region of interest" description="Disordered" evidence="1">
    <location>
        <begin position="233"/>
        <end position="252"/>
    </location>
</feature>